<evidence type="ECO:0000256" key="1">
    <source>
        <dbReference type="SAM" id="Phobius"/>
    </source>
</evidence>
<protein>
    <recommendedName>
        <fullName evidence="2">DUF6594 domain-containing protein</fullName>
    </recommendedName>
</protein>
<feature type="transmembrane region" description="Helical" evidence="1">
    <location>
        <begin position="172"/>
        <end position="195"/>
    </location>
</feature>
<dbReference type="AlphaFoldDB" id="A0A9P9FG92"/>
<reference evidence="3" key="1">
    <citation type="journal article" date="2021" name="Nat. Commun.">
        <title>Genetic determinants of endophytism in the Arabidopsis root mycobiome.</title>
        <authorList>
            <person name="Mesny F."/>
            <person name="Miyauchi S."/>
            <person name="Thiergart T."/>
            <person name="Pickel B."/>
            <person name="Atanasova L."/>
            <person name="Karlsson M."/>
            <person name="Huettel B."/>
            <person name="Barry K.W."/>
            <person name="Haridas S."/>
            <person name="Chen C."/>
            <person name="Bauer D."/>
            <person name="Andreopoulos W."/>
            <person name="Pangilinan J."/>
            <person name="LaButti K."/>
            <person name="Riley R."/>
            <person name="Lipzen A."/>
            <person name="Clum A."/>
            <person name="Drula E."/>
            <person name="Henrissat B."/>
            <person name="Kohler A."/>
            <person name="Grigoriev I.V."/>
            <person name="Martin F.M."/>
            <person name="Hacquard S."/>
        </authorList>
    </citation>
    <scope>NUCLEOTIDE SEQUENCE</scope>
    <source>
        <strain evidence="3">MPI-CAGE-AT-0147</strain>
    </source>
</reference>
<organism evidence="3 4">
    <name type="scientific">Dactylonectria macrodidyma</name>
    <dbReference type="NCBI Taxonomy" id="307937"/>
    <lineage>
        <taxon>Eukaryota</taxon>
        <taxon>Fungi</taxon>
        <taxon>Dikarya</taxon>
        <taxon>Ascomycota</taxon>
        <taxon>Pezizomycotina</taxon>
        <taxon>Sordariomycetes</taxon>
        <taxon>Hypocreomycetidae</taxon>
        <taxon>Hypocreales</taxon>
        <taxon>Nectriaceae</taxon>
        <taxon>Dactylonectria</taxon>
    </lineage>
</organism>
<feature type="transmembrane region" description="Helical" evidence="1">
    <location>
        <begin position="227"/>
        <end position="247"/>
    </location>
</feature>
<dbReference type="EMBL" id="JAGMUV010000004">
    <property type="protein sequence ID" value="KAH7161687.1"/>
    <property type="molecule type" value="Genomic_DNA"/>
</dbReference>
<proteinExistence type="predicted"/>
<keyword evidence="1" id="KW-1133">Transmembrane helix</keyword>
<keyword evidence="4" id="KW-1185">Reference proteome</keyword>
<keyword evidence="1" id="KW-0472">Membrane</keyword>
<gene>
    <name evidence="3" type="ORF">EDB81DRAFT_351874</name>
</gene>
<evidence type="ECO:0000313" key="4">
    <source>
        <dbReference type="Proteomes" id="UP000738349"/>
    </source>
</evidence>
<evidence type="ECO:0000259" key="2">
    <source>
        <dbReference type="Pfam" id="PF20237"/>
    </source>
</evidence>
<sequence length="257" mass="29180">MDSDERNLVEYVRRSLDGEEEFHFLRFEFLQRLNIVQIQLDLIRMKSRINRDGAISSSDKLFLTTRLRDYATAIRDYQELRNKRGLAKPEARKRKLLLQRFFQSPGNDFNDPFQSHYSYFEEPDGKIDPLRQTFMRHLPSWLTFSHQEKIERSKEYSEGMQPKEVLAFVDRLARFLIAVTGGGFLIVPMVVMTLGQSQTKSLVTVSVAVVLFALVLAFGIRVSNVETLVATATYAAVLVVFVGTSAAGTSPVAGSTS</sequence>
<feature type="domain" description="DUF6594" evidence="2">
    <location>
        <begin position="23"/>
        <end position="239"/>
    </location>
</feature>
<accession>A0A9P9FG92</accession>
<dbReference type="InterPro" id="IPR046529">
    <property type="entry name" value="DUF6594"/>
</dbReference>
<keyword evidence="1" id="KW-0812">Transmembrane</keyword>
<feature type="transmembrane region" description="Helical" evidence="1">
    <location>
        <begin position="201"/>
        <end position="220"/>
    </location>
</feature>
<dbReference type="Pfam" id="PF20237">
    <property type="entry name" value="DUF6594"/>
    <property type="match status" value="1"/>
</dbReference>
<evidence type="ECO:0000313" key="3">
    <source>
        <dbReference type="EMBL" id="KAH7161687.1"/>
    </source>
</evidence>
<dbReference type="OrthoDB" id="3546297at2759"/>
<comment type="caution">
    <text evidence="3">The sequence shown here is derived from an EMBL/GenBank/DDBJ whole genome shotgun (WGS) entry which is preliminary data.</text>
</comment>
<name>A0A9P9FG92_9HYPO</name>
<dbReference type="Proteomes" id="UP000738349">
    <property type="component" value="Unassembled WGS sequence"/>
</dbReference>